<accession>A0A6M6JPC7</accession>
<evidence type="ECO:0000313" key="3">
    <source>
        <dbReference type="Proteomes" id="UP000505377"/>
    </source>
</evidence>
<dbReference type="EMBL" id="CP053564">
    <property type="protein sequence ID" value="QJY48807.1"/>
    <property type="molecule type" value="Genomic_DNA"/>
</dbReference>
<organism evidence="2 3">
    <name type="scientific">Pseudonocardia broussonetiae</name>
    <dbReference type="NCBI Taxonomy" id="2736640"/>
    <lineage>
        <taxon>Bacteria</taxon>
        <taxon>Bacillati</taxon>
        <taxon>Actinomycetota</taxon>
        <taxon>Actinomycetes</taxon>
        <taxon>Pseudonocardiales</taxon>
        <taxon>Pseudonocardiaceae</taxon>
        <taxon>Pseudonocardia</taxon>
    </lineage>
</organism>
<evidence type="ECO:0000256" key="1">
    <source>
        <dbReference type="ARBA" id="ARBA00010617"/>
    </source>
</evidence>
<reference evidence="2 3" key="1">
    <citation type="submission" date="2020-05" db="EMBL/GenBank/DDBJ databases">
        <authorList>
            <person name="Mo P."/>
        </authorList>
    </citation>
    <scope>NUCLEOTIDE SEQUENCE [LARGE SCALE GENOMIC DNA]</scope>
    <source>
        <strain evidence="2 3">Gen01</strain>
    </source>
</reference>
<dbReference type="SUPFAM" id="SSF48264">
    <property type="entry name" value="Cytochrome P450"/>
    <property type="match status" value="1"/>
</dbReference>
<dbReference type="KEGG" id="pbro:HOP40_26010"/>
<dbReference type="Pfam" id="PF00067">
    <property type="entry name" value="p450"/>
    <property type="match status" value="1"/>
</dbReference>
<dbReference type="RefSeq" id="WP_172163117.1">
    <property type="nucleotide sequence ID" value="NZ_CP053564.1"/>
</dbReference>
<keyword evidence="3" id="KW-1185">Reference proteome</keyword>
<proteinExistence type="inferred from homology"/>
<dbReference type="GO" id="GO:0020037">
    <property type="term" value="F:heme binding"/>
    <property type="evidence" value="ECO:0007669"/>
    <property type="project" value="InterPro"/>
</dbReference>
<protein>
    <submittedName>
        <fullName evidence="2">Cytochrome P450</fullName>
    </submittedName>
</protein>
<gene>
    <name evidence="2" type="ORF">HOP40_26010</name>
</gene>
<dbReference type="GO" id="GO:0005506">
    <property type="term" value="F:iron ion binding"/>
    <property type="evidence" value="ECO:0007669"/>
    <property type="project" value="InterPro"/>
</dbReference>
<dbReference type="InterPro" id="IPR050121">
    <property type="entry name" value="Cytochrome_P450_monoxygenase"/>
</dbReference>
<dbReference type="PANTHER" id="PTHR24305:SF166">
    <property type="entry name" value="CYTOCHROME P450 12A4, MITOCHONDRIAL-RELATED"/>
    <property type="match status" value="1"/>
</dbReference>
<dbReference type="InterPro" id="IPR036396">
    <property type="entry name" value="Cyt_P450_sf"/>
</dbReference>
<dbReference type="Proteomes" id="UP000505377">
    <property type="component" value="Chromosome"/>
</dbReference>
<evidence type="ECO:0000313" key="2">
    <source>
        <dbReference type="EMBL" id="QJY48807.1"/>
    </source>
</evidence>
<comment type="similarity">
    <text evidence="1">Belongs to the cytochrome P450 family.</text>
</comment>
<dbReference type="Gene3D" id="1.10.630.10">
    <property type="entry name" value="Cytochrome P450"/>
    <property type="match status" value="1"/>
</dbReference>
<dbReference type="AlphaFoldDB" id="A0A6M6JPC7"/>
<name>A0A6M6JPC7_9PSEU</name>
<dbReference type="InterPro" id="IPR001128">
    <property type="entry name" value="Cyt_P450"/>
</dbReference>
<dbReference type="GO" id="GO:0016705">
    <property type="term" value="F:oxidoreductase activity, acting on paired donors, with incorporation or reduction of molecular oxygen"/>
    <property type="evidence" value="ECO:0007669"/>
    <property type="project" value="InterPro"/>
</dbReference>
<dbReference type="PANTHER" id="PTHR24305">
    <property type="entry name" value="CYTOCHROME P450"/>
    <property type="match status" value="1"/>
</dbReference>
<dbReference type="GO" id="GO:0004497">
    <property type="term" value="F:monooxygenase activity"/>
    <property type="evidence" value="ECO:0007669"/>
    <property type="project" value="InterPro"/>
</dbReference>
<sequence length="447" mass="47671">MGDAPATASVADTARVLGGVLGPILAQGVIVRRPRAVAAAGRLHLDDRAVAILGRMRERYGRGPLRLRVPGRSVALVLDPDDVTRVLRDSPEPFAADSREKRGALGHFQPHGVLVSHGQVRDERRRFVEAVLETGHPVHRTAGAMGPTAREEATRLADLAAITGVLDWDRFDAAWTPMVRRIVLGDAAREDHELTALLTALRGQANWSYLSPARPDRLERLRLRLGAYVGAAAPGSLAALVAAASAPDRVDRVDQIPQWLFAFDPAGQAAFRALALLAAHPDLLARVAVDADDASADDLARGAVLESVRLWPTTAVVLRDTTTETHWEGGGTLPAGTALGIVSSFFHRDTATVPAADRFDPERWTEGRADDGHTLLPFSAGPVVCPGREVVLHVAGTVLRTLLRRVTVAPVPPSPLDPDRPLPRGLDPFALRFAVGARRDAAAVAGG</sequence>